<name>A0AA41YJL5_9PROT</name>
<sequence>MDTSISVLAELRGAIGADSVMAGDAMEAKHFADWVVKAAEGAGPIAVAYPRSTADVSAILRVCHAHRIPVVPQGGLTGLVGGATPVAGCIALSLSRMRAVEEVDAAAATITVQAGVPLQVVQEAADAAGLLFPLDIGSRGSCVIGGNVSTNAGGNRVLRYGMTRELVLGIEVVLADGTVMTSLNKMLKNNAGYDLKHLFIGSEGTLGVVTRLVLRLFPKPESVCTAFCALPDYAAVLELLRRARGKLGGALSAFEVIWPEFYKLATTEHGVRPPVGAAAGVYVLMDSLGSDQEQDTAIFSALIEAALEDGVVDDAVIAQSYRESREFWSLRDSVAEFQRTFDPHVGFDVSVPIGRMQEFIDDCRAHLVARYAPVRALWFGHIADSNLHICVKQEPDGPTKKEIDQIVYGRVRAFGGSVSAEHGIGLLKKPYLEYSRSPVELDVMRRVKAALDPEGILNPGKVF</sequence>
<dbReference type="Gene3D" id="3.30.70.2190">
    <property type="match status" value="1"/>
</dbReference>
<protein>
    <submittedName>
        <fullName evidence="7">FAD-binding oxidoreductase</fullName>
    </submittedName>
</protein>
<evidence type="ECO:0000313" key="7">
    <source>
        <dbReference type="EMBL" id="MCW3473501.1"/>
    </source>
</evidence>
<dbReference type="GO" id="GO:0016491">
    <property type="term" value="F:oxidoreductase activity"/>
    <property type="evidence" value="ECO:0007669"/>
    <property type="project" value="UniProtKB-KW"/>
</dbReference>
<evidence type="ECO:0000256" key="2">
    <source>
        <dbReference type="ARBA" id="ARBA00008000"/>
    </source>
</evidence>
<dbReference type="PROSITE" id="PS51387">
    <property type="entry name" value="FAD_PCMH"/>
    <property type="match status" value="1"/>
</dbReference>
<dbReference type="GO" id="GO:0071949">
    <property type="term" value="F:FAD binding"/>
    <property type="evidence" value="ECO:0007669"/>
    <property type="project" value="InterPro"/>
</dbReference>
<keyword evidence="4" id="KW-0274">FAD</keyword>
<feature type="domain" description="FAD-binding PCMH-type" evidence="6">
    <location>
        <begin position="40"/>
        <end position="219"/>
    </location>
</feature>
<evidence type="ECO:0000256" key="3">
    <source>
        <dbReference type="ARBA" id="ARBA00022630"/>
    </source>
</evidence>
<keyword evidence="8" id="KW-1185">Reference proteome</keyword>
<keyword evidence="5" id="KW-0560">Oxidoreductase</keyword>
<evidence type="ECO:0000256" key="1">
    <source>
        <dbReference type="ARBA" id="ARBA00001974"/>
    </source>
</evidence>
<dbReference type="Proteomes" id="UP001165679">
    <property type="component" value="Unassembled WGS sequence"/>
</dbReference>
<dbReference type="InterPro" id="IPR051264">
    <property type="entry name" value="FAD-oxidored/transferase_4"/>
</dbReference>
<organism evidence="7 8">
    <name type="scientific">Limobrevibacterium gyesilva</name>
    <dbReference type="NCBI Taxonomy" id="2991712"/>
    <lineage>
        <taxon>Bacteria</taxon>
        <taxon>Pseudomonadati</taxon>
        <taxon>Pseudomonadota</taxon>
        <taxon>Alphaproteobacteria</taxon>
        <taxon>Acetobacterales</taxon>
        <taxon>Acetobacteraceae</taxon>
        <taxon>Limobrevibacterium</taxon>
    </lineage>
</organism>
<dbReference type="InterPro" id="IPR016167">
    <property type="entry name" value="FAD-bd_PCMH_sub1"/>
</dbReference>
<dbReference type="SUPFAM" id="SSF56176">
    <property type="entry name" value="FAD-binding/transporter-associated domain-like"/>
    <property type="match status" value="1"/>
</dbReference>
<dbReference type="AlphaFoldDB" id="A0AA41YJL5"/>
<dbReference type="Gene3D" id="3.30.70.2740">
    <property type="match status" value="1"/>
</dbReference>
<dbReference type="EMBL" id="JAPDNT010000001">
    <property type="protein sequence ID" value="MCW3473501.1"/>
    <property type="molecule type" value="Genomic_DNA"/>
</dbReference>
<proteinExistence type="inferred from homology"/>
<dbReference type="FunFam" id="1.10.45.10:FF:000001">
    <property type="entry name" value="D-lactate dehydrogenase mitochondrial"/>
    <property type="match status" value="1"/>
</dbReference>
<dbReference type="PANTHER" id="PTHR43716">
    <property type="entry name" value="D-2-HYDROXYGLUTARATE DEHYDROGENASE, MITOCHONDRIAL"/>
    <property type="match status" value="1"/>
</dbReference>
<dbReference type="InterPro" id="IPR016166">
    <property type="entry name" value="FAD-bd_PCMH"/>
</dbReference>
<comment type="caution">
    <text evidence="7">The sequence shown here is derived from an EMBL/GenBank/DDBJ whole genome shotgun (WGS) entry which is preliminary data.</text>
</comment>
<dbReference type="InterPro" id="IPR016164">
    <property type="entry name" value="FAD-linked_Oxase-like_C"/>
</dbReference>
<keyword evidence="3" id="KW-0285">Flavoprotein</keyword>
<dbReference type="InterPro" id="IPR016169">
    <property type="entry name" value="FAD-bd_PCMH_sub2"/>
</dbReference>
<accession>A0AA41YJL5</accession>
<gene>
    <name evidence="7" type="ORF">OL599_02830</name>
</gene>
<evidence type="ECO:0000259" key="6">
    <source>
        <dbReference type="PROSITE" id="PS51387"/>
    </source>
</evidence>
<reference evidence="7" key="2">
    <citation type="submission" date="2022-10" db="EMBL/GenBank/DDBJ databases">
        <authorList>
            <person name="Trinh H.N."/>
        </authorList>
    </citation>
    <scope>NUCLEOTIDE SEQUENCE</scope>
    <source>
        <strain evidence="7">RN2-1</strain>
    </source>
</reference>
<dbReference type="PANTHER" id="PTHR43716:SF1">
    <property type="entry name" value="D-2-HYDROXYGLUTARATE DEHYDROGENASE, MITOCHONDRIAL"/>
    <property type="match status" value="1"/>
</dbReference>
<comment type="cofactor">
    <cofactor evidence="1">
        <name>FAD</name>
        <dbReference type="ChEBI" id="CHEBI:57692"/>
    </cofactor>
</comment>
<dbReference type="Pfam" id="PF02913">
    <property type="entry name" value="FAD-oxidase_C"/>
    <property type="match status" value="1"/>
</dbReference>
<dbReference type="InterPro" id="IPR036318">
    <property type="entry name" value="FAD-bd_PCMH-like_sf"/>
</dbReference>
<dbReference type="Gene3D" id="3.30.43.10">
    <property type="entry name" value="Uridine Diphospho-n-acetylenolpyruvylglucosamine Reductase, domain 2"/>
    <property type="match status" value="1"/>
</dbReference>
<dbReference type="InterPro" id="IPR006094">
    <property type="entry name" value="Oxid_FAD_bind_N"/>
</dbReference>
<dbReference type="Pfam" id="PF01565">
    <property type="entry name" value="FAD_binding_4"/>
    <property type="match status" value="1"/>
</dbReference>
<evidence type="ECO:0000313" key="8">
    <source>
        <dbReference type="Proteomes" id="UP001165679"/>
    </source>
</evidence>
<dbReference type="GO" id="GO:0022904">
    <property type="term" value="P:respiratory electron transport chain"/>
    <property type="evidence" value="ECO:0007669"/>
    <property type="project" value="TreeGrafter"/>
</dbReference>
<comment type="similarity">
    <text evidence="2">Belongs to the FAD-binding oxidoreductase/transferase type 4 family.</text>
</comment>
<reference evidence="7" key="1">
    <citation type="submission" date="2022-09" db="EMBL/GenBank/DDBJ databases">
        <title>Rhodovastum sp. nov. RN2-1 isolated from soil in Seongnam, South Korea.</title>
        <authorList>
            <person name="Le N.T."/>
        </authorList>
    </citation>
    <scope>NUCLEOTIDE SEQUENCE</scope>
    <source>
        <strain evidence="7">RN2-1</strain>
    </source>
</reference>
<dbReference type="InterPro" id="IPR016171">
    <property type="entry name" value="Vanillyl_alc_oxidase_C-sub2"/>
</dbReference>
<evidence type="ECO:0000256" key="5">
    <source>
        <dbReference type="ARBA" id="ARBA00023002"/>
    </source>
</evidence>
<dbReference type="RefSeq" id="WP_264712077.1">
    <property type="nucleotide sequence ID" value="NZ_JAPDNT010000001.1"/>
</dbReference>
<dbReference type="SUPFAM" id="SSF55103">
    <property type="entry name" value="FAD-linked oxidases, C-terminal domain"/>
    <property type="match status" value="1"/>
</dbReference>
<evidence type="ECO:0000256" key="4">
    <source>
        <dbReference type="ARBA" id="ARBA00022827"/>
    </source>
</evidence>
<dbReference type="Gene3D" id="3.30.465.10">
    <property type="match status" value="1"/>
</dbReference>
<dbReference type="InterPro" id="IPR004113">
    <property type="entry name" value="FAD-bd_oxidored_4_C"/>
</dbReference>
<dbReference type="Gene3D" id="1.10.45.10">
    <property type="entry name" value="Vanillyl-alcohol Oxidase, Chain A, domain 4"/>
    <property type="match status" value="1"/>
</dbReference>